<evidence type="ECO:0000313" key="5">
    <source>
        <dbReference type="EMBL" id="SEL60436.1"/>
    </source>
</evidence>
<evidence type="ECO:0000256" key="4">
    <source>
        <dbReference type="SAM" id="SignalP"/>
    </source>
</evidence>
<dbReference type="PANTHER" id="PTHR44858">
    <property type="entry name" value="TETRATRICOPEPTIDE REPEAT PROTEIN 6"/>
    <property type="match status" value="1"/>
</dbReference>
<name>A0A1H7RJL6_9BACT</name>
<dbReference type="Pfam" id="PF14559">
    <property type="entry name" value="TPR_19"/>
    <property type="match status" value="1"/>
</dbReference>
<dbReference type="GO" id="GO:0046813">
    <property type="term" value="P:receptor-mediated virion attachment to host cell"/>
    <property type="evidence" value="ECO:0007669"/>
    <property type="project" value="TreeGrafter"/>
</dbReference>
<gene>
    <name evidence="5" type="ORF">SAMN04488505_102659</name>
</gene>
<accession>A0A1H7RJL6</accession>
<dbReference type="EMBL" id="FOBB01000002">
    <property type="protein sequence ID" value="SEL60436.1"/>
    <property type="molecule type" value="Genomic_DNA"/>
</dbReference>
<sequence>MRLLVCSILVLSGLAASAQTDTALARQKREAAIALIDDGKSTEALAMLAAAQQLDPNDPEIPYEIAFAHYQLQDYEGAITILKKMIKNKMATARVYQMLGNSYDNAGKSSKAIETYDKGLEHFPAAGNLYLERGVMELNTKQYNKALAFFEAGIKADPAFPSNYYWAARLFFDSEEEVWAMIYGEIFVNLERGSKRTEEISKQLYYTYKSEIKFKDDTSITVSFSKNNTVNVVYNPKSGPDALLQALMRKPFGTGVYEPTLALAVAGEKIVSLATLHNIRFKFLDSYQQLGHQQKTPVVLFDYQQQVRSAGHFEAYNYWVLGNGNQQEFDDWRLNNPQKWQQFITWFTNHPLQLTEENKFYRNKY</sequence>
<feature type="repeat" description="TPR" evidence="3">
    <location>
        <begin position="127"/>
        <end position="160"/>
    </location>
</feature>
<dbReference type="PANTHER" id="PTHR44858:SF1">
    <property type="entry name" value="UDP-N-ACETYLGLUCOSAMINE--PEPTIDE N-ACETYLGLUCOSAMINYLTRANSFERASE SPINDLY-RELATED"/>
    <property type="match status" value="1"/>
</dbReference>
<protein>
    <submittedName>
        <fullName evidence="5">Tetratricopeptide repeat-containing protein</fullName>
    </submittedName>
</protein>
<dbReference type="OrthoDB" id="793001at2"/>
<evidence type="ECO:0000256" key="2">
    <source>
        <dbReference type="ARBA" id="ARBA00022803"/>
    </source>
</evidence>
<dbReference type="STRING" id="573321.SAMN04488505_102659"/>
<feature type="chain" id="PRO_5011622658" evidence="4">
    <location>
        <begin position="19"/>
        <end position="365"/>
    </location>
</feature>
<dbReference type="Proteomes" id="UP000198984">
    <property type="component" value="Unassembled WGS sequence"/>
</dbReference>
<evidence type="ECO:0000313" key="6">
    <source>
        <dbReference type="Proteomes" id="UP000198984"/>
    </source>
</evidence>
<feature type="signal peptide" evidence="4">
    <location>
        <begin position="1"/>
        <end position="18"/>
    </location>
</feature>
<organism evidence="5 6">
    <name type="scientific">Chitinophaga rupis</name>
    <dbReference type="NCBI Taxonomy" id="573321"/>
    <lineage>
        <taxon>Bacteria</taxon>
        <taxon>Pseudomonadati</taxon>
        <taxon>Bacteroidota</taxon>
        <taxon>Chitinophagia</taxon>
        <taxon>Chitinophagales</taxon>
        <taxon>Chitinophagaceae</taxon>
        <taxon>Chitinophaga</taxon>
    </lineage>
</organism>
<dbReference type="InterPro" id="IPR050498">
    <property type="entry name" value="Ycf3"/>
</dbReference>
<evidence type="ECO:0000256" key="3">
    <source>
        <dbReference type="PROSITE-ProRule" id="PRU00339"/>
    </source>
</evidence>
<dbReference type="InterPro" id="IPR011990">
    <property type="entry name" value="TPR-like_helical_dom_sf"/>
</dbReference>
<feature type="repeat" description="TPR" evidence="3">
    <location>
        <begin position="93"/>
        <end position="126"/>
    </location>
</feature>
<dbReference type="RefSeq" id="WP_162277508.1">
    <property type="nucleotide sequence ID" value="NZ_FOBB01000002.1"/>
</dbReference>
<dbReference type="SMART" id="SM00028">
    <property type="entry name" value="TPR"/>
    <property type="match status" value="3"/>
</dbReference>
<keyword evidence="6" id="KW-1185">Reference proteome</keyword>
<dbReference type="SUPFAM" id="SSF48452">
    <property type="entry name" value="TPR-like"/>
    <property type="match status" value="1"/>
</dbReference>
<dbReference type="PROSITE" id="PS50005">
    <property type="entry name" value="TPR"/>
    <property type="match status" value="2"/>
</dbReference>
<keyword evidence="1" id="KW-0677">Repeat</keyword>
<dbReference type="Pfam" id="PF13181">
    <property type="entry name" value="TPR_8"/>
    <property type="match status" value="1"/>
</dbReference>
<dbReference type="GO" id="GO:0009279">
    <property type="term" value="C:cell outer membrane"/>
    <property type="evidence" value="ECO:0007669"/>
    <property type="project" value="TreeGrafter"/>
</dbReference>
<evidence type="ECO:0000256" key="1">
    <source>
        <dbReference type="ARBA" id="ARBA00022737"/>
    </source>
</evidence>
<reference evidence="5 6" key="1">
    <citation type="submission" date="2016-10" db="EMBL/GenBank/DDBJ databases">
        <authorList>
            <person name="de Groot N.N."/>
        </authorList>
    </citation>
    <scope>NUCLEOTIDE SEQUENCE [LARGE SCALE GENOMIC DNA]</scope>
    <source>
        <strain evidence="5 6">DSM 21039</strain>
    </source>
</reference>
<proteinExistence type="predicted"/>
<dbReference type="Gene3D" id="1.25.40.10">
    <property type="entry name" value="Tetratricopeptide repeat domain"/>
    <property type="match status" value="1"/>
</dbReference>
<dbReference type="InterPro" id="IPR019734">
    <property type="entry name" value="TPR_rpt"/>
</dbReference>
<dbReference type="AlphaFoldDB" id="A0A1H7RJL6"/>
<keyword evidence="4" id="KW-0732">Signal</keyword>
<keyword evidence="2 3" id="KW-0802">TPR repeat</keyword>